<dbReference type="GO" id="GO:0005886">
    <property type="term" value="C:plasma membrane"/>
    <property type="evidence" value="ECO:0007669"/>
    <property type="project" value="UniProtKB-SubCell"/>
</dbReference>
<dbReference type="AlphaFoldDB" id="A0A6M1LS47"/>
<comment type="caution">
    <text evidence="7">The sequence shown here is derived from an EMBL/GenBank/DDBJ whole genome shotgun (WGS) entry which is preliminary data.</text>
</comment>
<comment type="subcellular location">
    <subcellularLocation>
        <location evidence="1">Cell inner membrane</location>
    </subcellularLocation>
</comment>
<evidence type="ECO:0000313" key="8">
    <source>
        <dbReference type="Proteomes" id="UP000475385"/>
    </source>
</evidence>
<dbReference type="Proteomes" id="UP000475385">
    <property type="component" value="Unassembled WGS sequence"/>
</dbReference>
<dbReference type="GO" id="GO:0016746">
    <property type="term" value="F:acyltransferase activity"/>
    <property type="evidence" value="ECO:0007669"/>
    <property type="project" value="UniProtKB-KW"/>
</dbReference>
<keyword evidence="4" id="KW-0808">Transferase</keyword>
<keyword evidence="8" id="KW-1185">Reference proteome</keyword>
<evidence type="ECO:0000256" key="3">
    <source>
        <dbReference type="ARBA" id="ARBA00022519"/>
    </source>
</evidence>
<dbReference type="CDD" id="cd07984">
    <property type="entry name" value="LPLAT_LABLAT-like"/>
    <property type="match status" value="1"/>
</dbReference>
<organism evidence="7 8">
    <name type="scientific">Falsiroseomonas algicola</name>
    <dbReference type="NCBI Taxonomy" id="2716930"/>
    <lineage>
        <taxon>Bacteria</taxon>
        <taxon>Pseudomonadati</taxon>
        <taxon>Pseudomonadota</taxon>
        <taxon>Alphaproteobacteria</taxon>
        <taxon>Acetobacterales</taxon>
        <taxon>Roseomonadaceae</taxon>
        <taxon>Falsiroseomonas</taxon>
    </lineage>
</organism>
<dbReference type="InterPro" id="IPR004960">
    <property type="entry name" value="LipA_acyltrans"/>
</dbReference>
<keyword evidence="2" id="KW-1003">Cell membrane</keyword>
<keyword evidence="5" id="KW-0472">Membrane</keyword>
<evidence type="ECO:0000313" key="7">
    <source>
        <dbReference type="EMBL" id="NGM23288.1"/>
    </source>
</evidence>
<gene>
    <name evidence="7" type="ORF">G3576_24960</name>
</gene>
<dbReference type="NCBIfam" id="NF005120">
    <property type="entry name" value="PRK06553.1"/>
    <property type="match status" value="1"/>
</dbReference>
<evidence type="ECO:0000256" key="5">
    <source>
        <dbReference type="ARBA" id="ARBA00023136"/>
    </source>
</evidence>
<sequence length="312" mass="34046">MPPGLREDRRHAVKAALRRLGEEALAALIRGGFAVVKALGPDRAGAIGAAAARTLGPLTSAHRIARENIDAAFPEKSAEERAAILRESWENLGRTASEYVHLGDLWDFDIDNPGAGRIELSPESIERFIRLRDDGKPAIFFAAHLANWELPAVAAQRNGLASAALYRTPNNPAIARDILAMRAGVMGLLIPAGLSAPVAMMEALDQGLHLGMLVDQRFGRGPKVQFLGRTAAANPLLARLARRFDCPVHGARAIRLPGGRFRLELTEAVELPRDAKGQVDIQAATQAVNDIVAGWIREHPGQWLWQHRRWRD</sequence>
<proteinExistence type="predicted"/>
<evidence type="ECO:0000256" key="6">
    <source>
        <dbReference type="ARBA" id="ARBA00023315"/>
    </source>
</evidence>
<evidence type="ECO:0000256" key="4">
    <source>
        <dbReference type="ARBA" id="ARBA00022679"/>
    </source>
</evidence>
<reference evidence="7 8" key="1">
    <citation type="submission" date="2020-02" db="EMBL/GenBank/DDBJ databases">
        <authorList>
            <person name="Kim H.M."/>
            <person name="Jeon C.O."/>
        </authorList>
    </citation>
    <scope>NUCLEOTIDE SEQUENCE [LARGE SCALE GENOMIC DNA]</scope>
    <source>
        <strain evidence="7 8">PeD5</strain>
    </source>
</reference>
<dbReference type="PANTHER" id="PTHR30606:SF9">
    <property type="entry name" value="LIPID A BIOSYNTHESIS LAUROYLTRANSFERASE"/>
    <property type="match status" value="1"/>
</dbReference>
<keyword evidence="6 7" id="KW-0012">Acyltransferase</keyword>
<dbReference type="PANTHER" id="PTHR30606">
    <property type="entry name" value="LIPID A BIOSYNTHESIS LAUROYL ACYLTRANSFERASE"/>
    <property type="match status" value="1"/>
</dbReference>
<keyword evidence="3" id="KW-0997">Cell inner membrane</keyword>
<name>A0A6M1LS47_9PROT</name>
<evidence type="ECO:0000256" key="2">
    <source>
        <dbReference type="ARBA" id="ARBA00022475"/>
    </source>
</evidence>
<reference evidence="7 8" key="2">
    <citation type="submission" date="2020-03" db="EMBL/GenBank/DDBJ databases">
        <title>Roseomonas stagni sp. nov., isolated from pond water in Japan.</title>
        <authorList>
            <person name="Furuhata K."/>
            <person name="Miyamoto H."/>
            <person name="Goto K."/>
        </authorList>
    </citation>
    <scope>NUCLEOTIDE SEQUENCE [LARGE SCALE GENOMIC DNA]</scope>
    <source>
        <strain evidence="7 8">PeD5</strain>
    </source>
</reference>
<protein>
    <submittedName>
        <fullName evidence="7">Lipid A biosynthesis lauroyl acyltransferase</fullName>
    </submittedName>
</protein>
<dbReference type="Pfam" id="PF03279">
    <property type="entry name" value="Lip_A_acyltrans"/>
    <property type="match status" value="1"/>
</dbReference>
<dbReference type="EMBL" id="JAAIKB010000014">
    <property type="protein sequence ID" value="NGM23288.1"/>
    <property type="molecule type" value="Genomic_DNA"/>
</dbReference>
<evidence type="ECO:0000256" key="1">
    <source>
        <dbReference type="ARBA" id="ARBA00004533"/>
    </source>
</evidence>
<accession>A0A6M1LS47</accession>
<dbReference type="GO" id="GO:0009247">
    <property type="term" value="P:glycolipid biosynthetic process"/>
    <property type="evidence" value="ECO:0007669"/>
    <property type="project" value="UniProtKB-ARBA"/>
</dbReference>